<evidence type="ECO:0000313" key="1">
    <source>
        <dbReference type="EMBL" id="AFL83176.1"/>
    </source>
</evidence>
<dbReference type="STRING" id="866536.Belba_0518"/>
<dbReference type="eggNOG" id="ENOG5033E9Z">
    <property type="taxonomic scope" value="Bacteria"/>
</dbReference>
<keyword evidence="2" id="KW-1185">Reference proteome</keyword>
<organism evidence="1 2">
    <name type="scientific">Belliella baltica (strain DSM 15883 / CIP 108006 / LMG 21964 / BA134)</name>
    <dbReference type="NCBI Taxonomy" id="866536"/>
    <lineage>
        <taxon>Bacteria</taxon>
        <taxon>Pseudomonadati</taxon>
        <taxon>Bacteroidota</taxon>
        <taxon>Cytophagia</taxon>
        <taxon>Cytophagales</taxon>
        <taxon>Cyclobacteriaceae</taxon>
        <taxon>Belliella</taxon>
    </lineage>
</organism>
<dbReference type="KEGG" id="bbd:Belba_0518"/>
<dbReference type="RefSeq" id="WP_014771189.1">
    <property type="nucleotide sequence ID" value="NC_018010.1"/>
</dbReference>
<evidence type="ECO:0000313" key="2">
    <source>
        <dbReference type="Proteomes" id="UP000006050"/>
    </source>
</evidence>
<protein>
    <submittedName>
        <fullName evidence="1">Uncharacterized protein</fullName>
    </submittedName>
</protein>
<reference evidence="2" key="1">
    <citation type="submission" date="2012-06" db="EMBL/GenBank/DDBJ databases">
        <title>The complete genome of Belliella baltica DSM 15883.</title>
        <authorList>
            <person name="Lucas S."/>
            <person name="Copeland A."/>
            <person name="Lapidus A."/>
            <person name="Goodwin L."/>
            <person name="Pitluck S."/>
            <person name="Peters L."/>
            <person name="Mikhailova N."/>
            <person name="Davenport K."/>
            <person name="Kyrpides N."/>
            <person name="Mavromatis K."/>
            <person name="Pagani I."/>
            <person name="Ivanova N."/>
            <person name="Ovchinnikova G."/>
            <person name="Zeytun A."/>
            <person name="Detter J.C."/>
            <person name="Han C."/>
            <person name="Land M."/>
            <person name="Hauser L."/>
            <person name="Markowitz V."/>
            <person name="Cheng J.-F."/>
            <person name="Hugenholtz P."/>
            <person name="Woyke T."/>
            <person name="Wu D."/>
            <person name="Tindall B."/>
            <person name="Pomrenke H."/>
            <person name="Brambilla E."/>
            <person name="Klenk H.-P."/>
            <person name="Eisen J.A."/>
        </authorList>
    </citation>
    <scope>NUCLEOTIDE SEQUENCE [LARGE SCALE GENOMIC DNA]</scope>
    <source>
        <strain evidence="2">DSM 15883 / CIP 108006 / LMG 21964 / BA134</strain>
    </source>
</reference>
<dbReference type="HOGENOM" id="CLU_2258215_0_0_10"/>
<dbReference type="Proteomes" id="UP000006050">
    <property type="component" value="Chromosome"/>
</dbReference>
<name>I3Z1Q8_BELBD</name>
<dbReference type="EMBL" id="CP003281">
    <property type="protein sequence ID" value="AFL83176.1"/>
    <property type="molecule type" value="Genomic_DNA"/>
</dbReference>
<dbReference type="Gene3D" id="2.20.28.160">
    <property type="match status" value="1"/>
</dbReference>
<sequence length="103" mass="11342">MPNYLKKINNWFQSLFTAKKPVKVENNATPSISISKNPGLKCPECSTRIPISIQTLLTSNGVTCPNCDLELEIDKEKSEGALHALEKLQSGIQKASSIRNQSI</sequence>
<gene>
    <name evidence="1" type="ordered locus">Belba_0518</name>
</gene>
<proteinExistence type="predicted"/>
<dbReference type="AlphaFoldDB" id="I3Z1Q8"/>
<accession>I3Z1Q8</accession>